<dbReference type="Pfam" id="PF00618">
    <property type="entry name" value="RasGEF_N"/>
    <property type="match status" value="1"/>
</dbReference>
<feature type="region of interest" description="Disordered" evidence="3">
    <location>
        <begin position="139"/>
        <end position="161"/>
    </location>
</feature>
<proteinExistence type="predicted"/>
<dbReference type="InterPro" id="IPR008937">
    <property type="entry name" value="Ras-like_GEF"/>
</dbReference>
<feature type="region of interest" description="Disordered" evidence="3">
    <location>
        <begin position="1021"/>
        <end position="1059"/>
    </location>
</feature>
<feature type="region of interest" description="Disordered" evidence="3">
    <location>
        <begin position="678"/>
        <end position="709"/>
    </location>
</feature>
<feature type="compositionally biased region" description="Polar residues" evidence="3">
    <location>
        <begin position="1576"/>
        <end position="1594"/>
    </location>
</feature>
<dbReference type="GO" id="GO:0005085">
    <property type="term" value="F:guanyl-nucleotide exchange factor activity"/>
    <property type="evidence" value="ECO:0007669"/>
    <property type="project" value="UniProtKB-KW"/>
</dbReference>
<evidence type="ECO:0000256" key="2">
    <source>
        <dbReference type="PROSITE-ProRule" id="PRU00168"/>
    </source>
</evidence>
<feature type="region of interest" description="Disordered" evidence="3">
    <location>
        <begin position="1494"/>
        <end position="1515"/>
    </location>
</feature>
<feature type="region of interest" description="Disordered" evidence="3">
    <location>
        <begin position="1146"/>
        <end position="1172"/>
    </location>
</feature>
<feature type="compositionally biased region" description="Polar residues" evidence="3">
    <location>
        <begin position="141"/>
        <end position="159"/>
    </location>
</feature>
<keyword evidence="1 2" id="KW-0344">Guanine-nucleotide releasing factor</keyword>
<feature type="region of interest" description="Disordered" evidence="3">
    <location>
        <begin position="1528"/>
        <end position="1610"/>
    </location>
</feature>
<feature type="compositionally biased region" description="Polar residues" evidence="3">
    <location>
        <begin position="681"/>
        <end position="697"/>
    </location>
</feature>
<dbReference type="PANTHER" id="PTHR23113">
    <property type="entry name" value="GUANINE NUCLEOTIDE EXCHANGE FACTOR"/>
    <property type="match status" value="1"/>
</dbReference>
<reference evidence="6 7" key="1">
    <citation type="journal article" date="2018" name="MBio">
        <title>Comparative Genomics Reveals the Core Gene Toolbox for the Fungus-Insect Symbiosis.</title>
        <authorList>
            <person name="Wang Y."/>
            <person name="Stata M."/>
            <person name="Wang W."/>
            <person name="Stajich J.E."/>
            <person name="White M.M."/>
            <person name="Moncalvo J.M."/>
        </authorList>
    </citation>
    <scope>NUCLEOTIDE SEQUENCE [LARGE SCALE GENOMIC DNA]</scope>
    <source>
        <strain evidence="6 7">SC-DP-2</strain>
    </source>
</reference>
<evidence type="ECO:0000256" key="3">
    <source>
        <dbReference type="SAM" id="MobiDB-lite"/>
    </source>
</evidence>
<dbReference type="Pfam" id="PF00617">
    <property type="entry name" value="RasGEF"/>
    <property type="match status" value="1"/>
</dbReference>
<evidence type="ECO:0000313" key="7">
    <source>
        <dbReference type="Proteomes" id="UP000245609"/>
    </source>
</evidence>
<dbReference type="GO" id="GO:0007264">
    <property type="term" value="P:small GTPase-mediated signal transduction"/>
    <property type="evidence" value="ECO:0007669"/>
    <property type="project" value="InterPro"/>
</dbReference>
<evidence type="ECO:0000313" key="6">
    <source>
        <dbReference type="EMBL" id="PVU86783.1"/>
    </source>
</evidence>
<evidence type="ECO:0000259" key="4">
    <source>
        <dbReference type="PROSITE" id="PS50009"/>
    </source>
</evidence>
<feature type="non-terminal residue" evidence="6">
    <location>
        <position position="1636"/>
    </location>
</feature>
<name>A0A2T9Y396_9FUNG</name>
<feature type="compositionally biased region" description="Basic and acidic residues" evidence="3">
    <location>
        <begin position="1546"/>
        <end position="1558"/>
    </location>
</feature>
<accession>A0A2T9Y396</accession>
<dbReference type="Gene3D" id="1.20.870.10">
    <property type="entry name" value="Son of sevenless (SoS) protein Chain: S domain 1"/>
    <property type="match status" value="1"/>
</dbReference>
<organism evidence="6 7">
    <name type="scientific">Smittium megazygosporum</name>
    <dbReference type="NCBI Taxonomy" id="133381"/>
    <lineage>
        <taxon>Eukaryota</taxon>
        <taxon>Fungi</taxon>
        <taxon>Fungi incertae sedis</taxon>
        <taxon>Zoopagomycota</taxon>
        <taxon>Kickxellomycotina</taxon>
        <taxon>Harpellomycetes</taxon>
        <taxon>Harpellales</taxon>
        <taxon>Legeriomycetaceae</taxon>
        <taxon>Smittium</taxon>
    </lineage>
</organism>
<feature type="compositionally biased region" description="Polar residues" evidence="3">
    <location>
        <begin position="1205"/>
        <end position="1221"/>
    </location>
</feature>
<protein>
    <recommendedName>
        <fullName evidence="8">Ras-GEF domain-containing protein</fullName>
    </recommendedName>
</protein>
<dbReference type="Proteomes" id="UP000245609">
    <property type="component" value="Unassembled WGS sequence"/>
</dbReference>
<comment type="caution">
    <text evidence="6">The sequence shown here is derived from an EMBL/GenBank/DDBJ whole genome shotgun (WGS) entry which is preliminary data.</text>
</comment>
<dbReference type="STRING" id="133381.A0A2T9Y396"/>
<dbReference type="OrthoDB" id="28357at2759"/>
<evidence type="ECO:0000259" key="5">
    <source>
        <dbReference type="PROSITE" id="PS50212"/>
    </source>
</evidence>
<dbReference type="InterPro" id="IPR023578">
    <property type="entry name" value="Ras_GEF_dom_sf"/>
</dbReference>
<dbReference type="InterPro" id="IPR000651">
    <property type="entry name" value="Ras-like_Gua-exchang_fac_N"/>
</dbReference>
<feature type="compositionally biased region" description="Low complexity" evidence="3">
    <location>
        <begin position="1595"/>
        <end position="1608"/>
    </location>
</feature>
<dbReference type="PROSITE" id="PS50009">
    <property type="entry name" value="RASGEF_CAT"/>
    <property type="match status" value="1"/>
</dbReference>
<dbReference type="CDD" id="cd06224">
    <property type="entry name" value="REM"/>
    <property type="match status" value="1"/>
</dbReference>
<evidence type="ECO:0008006" key="8">
    <source>
        <dbReference type="Google" id="ProtNLM"/>
    </source>
</evidence>
<dbReference type="SMART" id="SM00147">
    <property type="entry name" value="RasGEF"/>
    <property type="match status" value="1"/>
</dbReference>
<dbReference type="PANTHER" id="PTHR23113:SF99">
    <property type="entry name" value="RASGEF DOMAIN-CONTAINING PROTEIN"/>
    <property type="match status" value="1"/>
</dbReference>
<dbReference type="SUPFAM" id="SSF48366">
    <property type="entry name" value="Ras GEF"/>
    <property type="match status" value="2"/>
</dbReference>
<evidence type="ECO:0000256" key="1">
    <source>
        <dbReference type="ARBA" id="ARBA00022658"/>
    </source>
</evidence>
<dbReference type="EMBL" id="MBFS01003416">
    <property type="protein sequence ID" value="PVU86783.1"/>
    <property type="molecule type" value="Genomic_DNA"/>
</dbReference>
<feature type="region of interest" description="Disordered" evidence="3">
    <location>
        <begin position="1093"/>
        <end position="1112"/>
    </location>
</feature>
<dbReference type="InterPro" id="IPR001895">
    <property type="entry name" value="RASGEF_cat_dom"/>
</dbReference>
<feature type="region of interest" description="Disordered" evidence="3">
    <location>
        <begin position="1617"/>
        <end position="1636"/>
    </location>
</feature>
<feature type="domain" description="N-terminal Ras-GEF" evidence="5">
    <location>
        <begin position="399"/>
        <end position="545"/>
    </location>
</feature>
<feature type="domain" description="Ras-GEF" evidence="4">
    <location>
        <begin position="775"/>
        <end position="1041"/>
    </location>
</feature>
<feature type="region of interest" description="Disordered" evidence="3">
    <location>
        <begin position="1205"/>
        <end position="1226"/>
    </location>
</feature>
<sequence length="1636" mass="183244">MDSLDQDEISALNKPFPCLQSPAANKGYMESDIDSVIHLIQYNGEKQSDDTATIPNSPTRVKKLYKVQDQQSPSNSTYSTFPRYASKKNENAISTQLNAYRKLNGDTESLKSFETKNNSSYVTNSQYSPNILKENTETDHVSSANSFFQSSTDPNQSPHLPSAIPVPIYSNTNKIDTLLNTDINSADIPENNLSNQGNSLFFQTPETAEIALSSLSLFGKTKCRPKPLNIKKSKGVPDFPSGSPEQIEVFQHLESPTSPSSPPIEFNDSEIEKELLYVPPKTKKDSVERLGYLTLRPQYLNVVTSIMSSDFIALMGIETSTNFFNFSKKLDTSSPIYSKLTCLDSSTKDFIFGSNSVEWPLNHTSLSTQIILGTKFQLQQKRMGKASKSSANLSSRDVLFSTCKGLSMWAFIINLTDKNTGSNTTMIGKLLSSFRVFAHPVDLLRLLIVRYINCDFESYIPTKSLNSDVLDLGLNPDPDSFTKSMQIIRLRTINIIKNWLKNYKDDFTEFYHLRLLLLQFIDYLKLQKSMIKIAKDMEFRLLEESVPLSDNEHLADYSTENKNAQSSFINQALPDSYRAQFQESSASTDRYSDYTRSNTEVLSTYSANQIISPLTSTNSGKSYNTCKANTLSEVQNPGGIKVNNKTKTVKPKTSFFALLKMKTVTSGDKLQTETIKEIESHNNIGPSSLSEQKGSNEGSKKYSLPLDDSPTHNSIPFPSAPSFNKLDAISTNTIEHNVLNDDGSTYEFNLAGSQQLLDHMSESRRSSDISILDMDPGLIAGALAIIEHQLFRKISAGEISKRIHPLFNSSNYLYFVLGIIGDDRAVRNPLPEKSNIQNPFYYKQNKKDTPNISALAEWSNRTTYWASLLVLSQTSKLKRANMIAHITHIAYYCLALRNYNSAFGLVGGLTNSSVGRLYSTWKLVPAQFKAIVKYIQEIWTARPNHRLYRESLSASLLGELGPDYELVFDPNPDFLYMDQINDADFGEGMQGKRHRTRNESFSGVKSFFKLISAKEQNLGVKSNKSISPRPRRAFSSSNKGPVLDTEYSTSSERKDSMSVKSNKIFNSSAQLVPGSDATLYETELIKEISRNSNDTNSHIFTPQGTSAAESAKLSSDNSDLKRAFSLVDVSLINRARLIRNKTVNGRLRSATNKSQGSDKKEKTKMYSLQNSKSLSHSFTQAVADQKKDSQIKSFEKDKSDILASSSFKANRMNSNGTNNSELEARSSQLSNSNLSLKEPVMPFFGLHLKDLIYADEANKSYVEDRDFYDLFNNALDFKNSFAALPKPNKLNYKPSQQLLKSNKVEPKLSLQHKGLRSFNSGLDLSADSYRFSSDIYIMNMMKFRIISDIFSEIRDSQEMRYNLNVSNQVISFLKSSINAVENEILEFSKKSQNTKVEENNESLEASQALRLNLLANRELSETFLSGSQLDKDRSQNQKHLDYGHMFSNNIEINRFSADSLLESNLDGDPNFKFSGRSSILERANAIKYRMQIDTNPLEEDGVSKSEGEDSDQSGENKLDQAFFKLVGDSSSKDHNTSSLVQNPKDGVYKGKSKGDIKPLKSNNNENFRESFEPSLNKFSIRNTSSTLSSPISEVSTASPSSPMTTANTDNGLYFVDSFKAPRESNVNKTENSSKAR</sequence>
<dbReference type="InterPro" id="IPR036964">
    <property type="entry name" value="RASGEF_cat_dom_sf"/>
</dbReference>
<gene>
    <name evidence="6" type="ORF">BB560_006605</name>
</gene>
<keyword evidence="7" id="KW-1185">Reference proteome</keyword>
<dbReference type="Gene3D" id="1.10.840.10">
    <property type="entry name" value="Ras guanine-nucleotide exchange factors catalytic domain"/>
    <property type="match status" value="2"/>
</dbReference>
<dbReference type="PROSITE" id="PS50212">
    <property type="entry name" value="RASGEF_NTER"/>
    <property type="match status" value="1"/>
</dbReference>